<feature type="region of interest" description="Disordered" evidence="1">
    <location>
        <begin position="49"/>
        <end position="69"/>
    </location>
</feature>
<dbReference type="EMBL" id="FOQK01000019">
    <property type="protein sequence ID" value="SFI17477.1"/>
    <property type="molecule type" value="Genomic_DNA"/>
</dbReference>
<gene>
    <name evidence="3" type="ORF">SAMN04487861_11911</name>
</gene>
<proteinExistence type="predicted"/>
<dbReference type="Proteomes" id="UP000183639">
    <property type="component" value="Unassembled WGS sequence"/>
</dbReference>
<keyword evidence="2" id="KW-0472">Membrane</keyword>
<evidence type="ECO:0000256" key="2">
    <source>
        <dbReference type="SAM" id="Phobius"/>
    </source>
</evidence>
<keyword evidence="2" id="KW-1133">Transmembrane helix</keyword>
<organism evidence="3 4">
    <name type="scientific">Selenomonas ruminantium</name>
    <dbReference type="NCBI Taxonomy" id="971"/>
    <lineage>
        <taxon>Bacteria</taxon>
        <taxon>Bacillati</taxon>
        <taxon>Bacillota</taxon>
        <taxon>Negativicutes</taxon>
        <taxon>Selenomonadales</taxon>
        <taxon>Selenomonadaceae</taxon>
        <taxon>Selenomonas</taxon>
    </lineage>
</organism>
<dbReference type="AlphaFoldDB" id="A0A1I3G233"/>
<accession>A0A1I3G233</accession>
<name>A0A1I3G233_SELRU</name>
<evidence type="ECO:0000313" key="3">
    <source>
        <dbReference type="EMBL" id="SFI17477.1"/>
    </source>
</evidence>
<sequence length="127" mass="13837">MPEGLLFISMALLVIATTLAIFVSQVPCGGNVIPSSRGYAATDADGPRVVGGFVPETPRGAPPAELRDDPAASQEPVFLRWDFINGLFLGILVLEFVIFPILFWMWFGPGSQRVDAVEKETSENEKR</sequence>
<reference evidence="3 4" key="1">
    <citation type="submission" date="2016-10" db="EMBL/GenBank/DDBJ databases">
        <authorList>
            <person name="de Groot N.N."/>
        </authorList>
    </citation>
    <scope>NUCLEOTIDE SEQUENCE [LARGE SCALE GENOMIC DNA]</scope>
    <source>
        <strain evidence="3 4">Z108</strain>
    </source>
</reference>
<evidence type="ECO:0000256" key="1">
    <source>
        <dbReference type="SAM" id="MobiDB-lite"/>
    </source>
</evidence>
<evidence type="ECO:0000313" key="4">
    <source>
        <dbReference type="Proteomes" id="UP000183639"/>
    </source>
</evidence>
<protein>
    <submittedName>
        <fullName evidence="3">Uncharacterized protein</fullName>
    </submittedName>
</protein>
<dbReference type="RefSeq" id="WP_075444651.1">
    <property type="nucleotide sequence ID" value="NZ_FOQK01000019.1"/>
</dbReference>
<dbReference type="OrthoDB" id="1667098at2"/>
<keyword evidence="2" id="KW-0812">Transmembrane</keyword>
<feature type="transmembrane region" description="Helical" evidence="2">
    <location>
        <begin position="83"/>
        <end position="107"/>
    </location>
</feature>